<dbReference type="Proteomes" id="UP000298663">
    <property type="component" value="Unassembled WGS sequence"/>
</dbReference>
<gene>
    <name evidence="1" type="ORF">L596_022311</name>
</gene>
<proteinExistence type="predicted"/>
<reference evidence="1 2" key="2">
    <citation type="journal article" date="2019" name="G3 (Bethesda)">
        <title>Hybrid Assembly of the Genome of the Entomopathogenic Nematode Steinernema carpocapsae Identifies the X-Chromosome.</title>
        <authorList>
            <person name="Serra L."/>
            <person name="Macchietto M."/>
            <person name="Macias-Munoz A."/>
            <person name="McGill C.J."/>
            <person name="Rodriguez I.M."/>
            <person name="Rodriguez B."/>
            <person name="Murad R."/>
            <person name="Mortazavi A."/>
        </authorList>
    </citation>
    <scope>NUCLEOTIDE SEQUENCE [LARGE SCALE GENOMIC DNA]</scope>
    <source>
        <strain evidence="1 2">ALL</strain>
    </source>
</reference>
<keyword evidence="2" id="KW-1185">Reference proteome</keyword>
<accession>A0A4U5MLB9</accession>
<organism evidence="1 2">
    <name type="scientific">Steinernema carpocapsae</name>
    <name type="common">Entomopathogenic nematode</name>
    <dbReference type="NCBI Taxonomy" id="34508"/>
    <lineage>
        <taxon>Eukaryota</taxon>
        <taxon>Metazoa</taxon>
        <taxon>Ecdysozoa</taxon>
        <taxon>Nematoda</taxon>
        <taxon>Chromadorea</taxon>
        <taxon>Rhabditida</taxon>
        <taxon>Tylenchina</taxon>
        <taxon>Panagrolaimomorpha</taxon>
        <taxon>Strongyloidoidea</taxon>
        <taxon>Steinernematidae</taxon>
        <taxon>Steinernema</taxon>
    </lineage>
</organism>
<reference evidence="1 2" key="1">
    <citation type="journal article" date="2015" name="Genome Biol.">
        <title>Comparative genomics of Steinernema reveals deeply conserved gene regulatory networks.</title>
        <authorList>
            <person name="Dillman A.R."/>
            <person name="Macchietto M."/>
            <person name="Porter C.F."/>
            <person name="Rogers A."/>
            <person name="Williams B."/>
            <person name="Antoshechkin I."/>
            <person name="Lee M.M."/>
            <person name="Goodwin Z."/>
            <person name="Lu X."/>
            <person name="Lewis E.E."/>
            <person name="Goodrich-Blair H."/>
            <person name="Stock S.P."/>
            <person name="Adams B.J."/>
            <person name="Sternberg P.W."/>
            <person name="Mortazavi A."/>
        </authorList>
    </citation>
    <scope>NUCLEOTIDE SEQUENCE [LARGE SCALE GENOMIC DNA]</scope>
    <source>
        <strain evidence="1 2">ALL</strain>
    </source>
</reference>
<sequence length="77" mass="9039">MRQNHITQCAAVAFELLYSKVKVVNNIWPSRQQQENCFGHNQIQRDIAMYESKPLFTFPIIYRTMHLINVVNLTSSL</sequence>
<protein>
    <submittedName>
        <fullName evidence="1">Uncharacterized protein</fullName>
    </submittedName>
</protein>
<evidence type="ECO:0000313" key="2">
    <source>
        <dbReference type="Proteomes" id="UP000298663"/>
    </source>
</evidence>
<evidence type="ECO:0000313" key="1">
    <source>
        <dbReference type="EMBL" id="TKR70266.1"/>
    </source>
</evidence>
<dbReference type="AlphaFoldDB" id="A0A4U5MLB9"/>
<name>A0A4U5MLB9_STECR</name>
<comment type="caution">
    <text evidence="1">The sequence shown here is derived from an EMBL/GenBank/DDBJ whole genome shotgun (WGS) entry which is preliminary data.</text>
</comment>
<dbReference type="EMBL" id="AZBU02000007">
    <property type="protein sequence ID" value="TKR70266.1"/>
    <property type="molecule type" value="Genomic_DNA"/>
</dbReference>